<name>A0A455T691_9CHLR</name>
<feature type="transmembrane region" description="Helical" evidence="1">
    <location>
        <begin position="254"/>
        <end position="269"/>
    </location>
</feature>
<dbReference type="AlphaFoldDB" id="A0A455T691"/>
<feature type="transmembrane region" description="Helical" evidence="1">
    <location>
        <begin position="189"/>
        <end position="210"/>
    </location>
</feature>
<accession>A0A455T691</accession>
<feature type="transmembrane region" description="Helical" evidence="1">
    <location>
        <begin position="61"/>
        <end position="83"/>
    </location>
</feature>
<proteinExistence type="predicted"/>
<feature type="transmembrane region" description="Helical" evidence="1">
    <location>
        <begin position="311"/>
        <end position="332"/>
    </location>
</feature>
<evidence type="ECO:0000313" key="2">
    <source>
        <dbReference type="EMBL" id="BBH94931.1"/>
    </source>
</evidence>
<keyword evidence="1" id="KW-0472">Membrane</keyword>
<reference evidence="2" key="1">
    <citation type="submission" date="2018-12" db="EMBL/GenBank/DDBJ databases">
        <title>Novel natural products biosynthetic potential of the class Ktedonobacteria.</title>
        <authorList>
            <person name="Zheng Y."/>
            <person name="Saitou A."/>
            <person name="Wang C.M."/>
            <person name="Toyoda A."/>
            <person name="Minakuchi Y."/>
            <person name="Sekiguchi Y."/>
            <person name="Ueda K."/>
            <person name="Takano H."/>
            <person name="Sakai Y."/>
            <person name="Yokota A."/>
            <person name="Yabe S."/>
        </authorList>
    </citation>
    <scope>NUCLEOTIDE SEQUENCE</scope>
    <source>
        <strain evidence="2">A3-2</strain>
    </source>
</reference>
<keyword evidence="1" id="KW-0812">Transmembrane</keyword>
<feature type="transmembrane region" description="Helical" evidence="1">
    <location>
        <begin position="275"/>
        <end position="304"/>
    </location>
</feature>
<dbReference type="EMBL" id="AP019377">
    <property type="protein sequence ID" value="BBH94931.1"/>
    <property type="molecule type" value="Genomic_DNA"/>
</dbReference>
<evidence type="ECO:0000256" key="1">
    <source>
        <dbReference type="SAM" id="Phobius"/>
    </source>
</evidence>
<feature type="transmembrane region" description="Helical" evidence="1">
    <location>
        <begin position="478"/>
        <end position="499"/>
    </location>
</feature>
<gene>
    <name evidence="2" type="ORF">KTA_31300</name>
</gene>
<sequence>MILGIVLLDAVLPLSGLWFNDVLLSRAGTWSLLPTQALFPTWSIIPLQPVPSDPLIPSAPLAWLEIALFLAVLTALFLLYLYALAKLPTLISRRYVMLSTTALGLLYALIPVVTSPDLFSYLIYARMGVIYHLNPLTTLPTQIQYDAVYPYLYWIDQPSAYGPTWAAITCFLQWLALPLAGANNLVLPLLLLRLLGLAAHLGSALLIWSISGFLQPERDAPQNGQQRRVLATLAFAWNPLLLFEAAVNAHNDSTLLFLILLGLWLLVRGKPVLLLYSLVIVLLALAACLKINTVLLFPGLLLLLRSRGLSFSQLAFCSGLYVCCIVLLYAPFWDGGAVLEVLRVNPSASRNINTLAECLGQLYNAVIVSHFEVTIPIIGSPGEHLTHTLSMGLFAVCYLWLCWRALRHSWRIRSVRGLIQWLALVWLLYCAIGTPWFWPWYLVTFFGLYALLEASGDSKRWPLTLVRWRGLAGLRRPLPFRFLSLTMLMLYSSYAWALHGAFVPFLPGFKLAYLRGPGAWLLPLLLTWLADQIASRAGLETSSATAWRLLPRLIPAPAVALVQRLSQPYRLRLQPGAQERYGQKEETLQS</sequence>
<feature type="transmembrane region" description="Helical" evidence="1">
    <location>
        <begin position="418"/>
        <end position="434"/>
    </location>
</feature>
<feature type="transmembrane region" description="Helical" evidence="1">
    <location>
        <begin position="160"/>
        <end position="177"/>
    </location>
</feature>
<keyword evidence="1" id="KW-1133">Transmembrane helix</keyword>
<dbReference type="Pfam" id="PF26314">
    <property type="entry name" value="MptA_B_family"/>
    <property type="match status" value="1"/>
</dbReference>
<protein>
    <submittedName>
        <fullName evidence="2">Uncharacterized protein</fullName>
    </submittedName>
</protein>
<feature type="transmembrane region" description="Helical" evidence="1">
    <location>
        <begin position="95"/>
        <end position="114"/>
    </location>
</feature>
<organism evidence="2">
    <name type="scientific">Thermogemmatispora argillosa</name>
    <dbReference type="NCBI Taxonomy" id="2045280"/>
    <lineage>
        <taxon>Bacteria</taxon>
        <taxon>Bacillati</taxon>
        <taxon>Chloroflexota</taxon>
        <taxon>Ktedonobacteria</taxon>
        <taxon>Thermogemmatisporales</taxon>
        <taxon>Thermogemmatisporaceae</taxon>
        <taxon>Thermogemmatispora</taxon>
    </lineage>
</organism>